<proteinExistence type="predicted"/>
<organism evidence="2 3">
    <name type="scientific">Xanthocytophaga flava</name>
    <dbReference type="NCBI Taxonomy" id="3048013"/>
    <lineage>
        <taxon>Bacteria</taxon>
        <taxon>Pseudomonadati</taxon>
        <taxon>Bacteroidota</taxon>
        <taxon>Cytophagia</taxon>
        <taxon>Cytophagales</taxon>
        <taxon>Rhodocytophagaceae</taxon>
        <taxon>Xanthocytophaga</taxon>
    </lineage>
</organism>
<evidence type="ECO:0000259" key="1">
    <source>
        <dbReference type="Pfam" id="PF13649"/>
    </source>
</evidence>
<reference evidence="2" key="1">
    <citation type="submission" date="2023-05" db="EMBL/GenBank/DDBJ databases">
        <authorList>
            <person name="Zhang X."/>
        </authorList>
    </citation>
    <scope>NUCLEOTIDE SEQUENCE</scope>
    <source>
        <strain evidence="2">YF14B1</strain>
    </source>
</reference>
<dbReference type="SUPFAM" id="SSF53335">
    <property type="entry name" value="S-adenosyl-L-methionine-dependent methyltransferases"/>
    <property type="match status" value="1"/>
</dbReference>
<evidence type="ECO:0000313" key="2">
    <source>
        <dbReference type="EMBL" id="MDJ1483049.1"/>
    </source>
</evidence>
<name>A0AAE3UAT6_9BACT</name>
<dbReference type="Proteomes" id="UP001241110">
    <property type="component" value="Unassembled WGS sequence"/>
</dbReference>
<gene>
    <name evidence="2" type="ORF">QNI16_21285</name>
</gene>
<keyword evidence="2" id="KW-0489">Methyltransferase</keyword>
<dbReference type="Gene3D" id="3.40.50.150">
    <property type="entry name" value="Vaccinia Virus protein VP39"/>
    <property type="match status" value="1"/>
</dbReference>
<dbReference type="AlphaFoldDB" id="A0AAE3UAT6"/>
<accession>A0AAE3UAT6</accession>
<keyword evidence="2" id="KW-0808">Transferase</keyword>
<dbReference type="EMBL" id="JASJOS010000010">
    <property type="protein sequence ID" value="MDJ1483049.1"/>
    <property type="molecule type" value="Genomic_DNA"/>
</dbReference>
<dbReference type="GO" id="GO:0032259">
    <property type="term" value="P:methylation"/>
    <property type="evidence" value="ECO:0007669"/>
    <property type="project" value="UniProtKB-KW"/>
</dbReference>
<dbReference type="InterPro" id="IPR029063">
    <property type="entry name" value="SAM-dependent_MTases_sf"/>
</dbReference>
<dbReference type="GO" id="GO:0008168">
    <property type="term" value="F:methyltransferase activity"/>
    <property type="evidence" value="ECO:0007669"/>
    <property type="project" value="UniProtKB-KW"/>
</dbReference>
<comment type="caution">
    <text evidence="2">The sequence shown here is derived from an EMBL/GenBank/DDBJ whole genome shotgun (WGS) entry which is preliminary data.</text>
</comment>
<feature type="domain" description="Methyltransferase" evidence="1">
    <location>
        <begin position="45"/>
        <end position="141"/>
    </location>
</feature>
<sequence length="213" mass="24578">MPSQSKNNFNGIAPVYDLLSTLIFGNTLLKAQKAFLHLIPENATILFIGGGTGKILPDILKRKPQAIWYVEKSEKMLQQARKRISNLSMLPIHWIEGDENHPVVKENQFDVVLTFFLFDLFDKPTLHTLIQRLYASLKSNGLWMVADFASQNKTWIARTLMKSMYTFFRIVSKVQASQLESYIEILESLSLHPVHSKLFYARMIQSIVYRKTI</sequence>
<dbReference type="RefSeq" id="WP_313982574.1">
    <property type="nucleotide sequence ID" value="NZ_JASJOS010000010.1"/>
</dbReference>
<evidence type="ECO:0000313" key="3">
    <source>
        <dbReference type="Proteomes" id="UP001241110"/>
    </source>
</evidence>
<dbReference type="InterPro" id="IPR041698">
    <property type="entry name" value="Methyltransf_25"/>
</dbReference>
<dbReference type="Pfam" id="PF13649">
    <property type="entry name" value="Methyltransf_25"/>
    <property type="match status" value="1"/>
</dbReference>
<protein>
    <submittedName>
        <fullName evidence="2">Methyltransferase domain-containing protein</fullName>
    </submittedName>
</protein>
<dbReference type="CDD" id="cd02440">
    <property type="entry name" value="AdoMet_MTases"/>
    <property type="match status" value="1"/>
</dbReference>